<gene>
    <name evidence="3" type="ORF">GCM10007094_02020</name>
</gene>
<dbReference type="Gene3D" id="1.25.40.10">
    <property type="entry name" value="Tetratricopeptide repeat domain"/>
    <property type="match status" value="1"/>
</dbReference>
<dbReference type="Pfam" id="PF09976">
    <property type="entry name" value="TPR_21"/>
    <property type="match status" value="1"/>
</dbReference>
<protein>
    <submittedName>
        <fullName evidence="3">Membrane protein</fullName>
    </submittedName>
</protein>
<evidence type="ECO:0000313" key="4">
    <source>
        <dbReference type="Proteomes" id="UP000637980"/>
    </source>
</evidence>
<proteinExistence type="predicted"/>
<sequence>MSDIFREVDEEVRSDQFSKLWKRFAPFVYLTAGLIVVGTAGYRGYEYWENKQSQSAGAEFLEAVKLSEAGNHAEAQASFVSMESSIGGYPMMARMRIGTELALQGQNEDAIKAFEDVAADSSTPTVYKGLANIRAAYLLLDSGDLAAVKQNTEVLAVAGNTWRFSALEILGAAEYKAGDLEAARTRFSEIVGDPAAPSDISGRAQIYLELITSALGEDEKGTE</sequence>
<name>A0ABQ3DYT3_9HYPH</name>
<dbReference type="EMBL" id="BMXE01000001">
    <property type="protein sequence ID" value="GHB17926.1"/>
    <property type="molecule type" value="Genomic_DNA"/>
</dbReference>
<feature type="transmembrane region" description="Helical" evidence="1">
    <location>
        <begin position="24"/>
        <end position="45"/>
    </location>
</feature>
<reference evidence="4" key="1">
    <citation type="journal article" date="2019" name="Int. J. Syst. Evol. Microbiol.">
        <title>The Global Catalogue of Microorganisms (GCM) 10K type strain sequencing project: providing services to taxonomists for standard genome sequencing and annotation.</title>
        <authorList>
            <consortium name="The Broad Institute Genomics Platform"/>
            <consortium name="The Broad Institute Genome Sequencing Center for Infectious Disease"/>
            <person name="Wu L."/>
            <person name="Ma J."/>
        </authorList>
    </citation>
    <scope>NUCLEOTIDE SEQUENCE [LARGE SCALE GENOMIC DNA]</scope>
    <source>
        <strain evidence="4">KCTC 12861</strain>
    </source>
</reference>
<dbReference type="Proteomes" id="UP000637980">
    <property type="component" value="Unassembled WGS sequence"/>
</dbReference>
<accession>A0ABQ3DYT3</accession>
<evidence type="ECO:0000256" key="1">
    <source>
        <dbReference type="SAM" id="Phobius"/>
    </source>
</evidence>
<keyword evidence="4" id="KW-1185">Reference proteome</keyword>
<evidence type="ECO:0000259" key="2">
    <source>
        <dbReference type="Pfam" id="PF09976"/>
    </source>
</evidence>
<evidence type="ECO:0000313" key="3">
    <source>
        <dbReference type="EMBL" id="GHB17926.1"/>
    </source>
</evidence>
<dbReference type="InterPro" id="IPR018704">
    <property type="entry name" value="SecYEG/CpoB_TPR"/>
</dbReference>
<keyword evidence="1" id="KW-1133">Transmembrane helix</keyword>
<dbReference type="InterPro" id="IPR011990">
    <property type="entry name" value="TPR-like_helical_dom_sf"/>
</dbReference>
<keyword evidence="1" id="KW-0472">Membrane</keyword>
<dbReference type="RefSeq" id="WP_189434579.1">
    <property type="nucleotide sequence ID" value="NZ_BMXE01000001.1"/>
</dbReference>
<comment type="caution">
    <text evidence="3">The sequence shown here is derived from an EMBL/GenBank/DDBJ whole genome shotgun (WGS) entry which is preliminary data.</text>
</comment>
<feature type="domain" description="Ancillary SecYEG translocon subunit/Cell division coordinator CpoB TPR" evidence="2">
    <location>
        <begin position="20"/>
        <end position="189"/>
    </location>
</feature>
<organism evidence="3 4">
    <name type="scientific">Pseudovibrio japonicus</name>
    <dbReference type="NCBI Taxonomy" id="366534"/>
    <lineage>
        <taxon>Bacteria</taxon>
        <taxon>Pseudomonadati</taxon>
        <taxon>Pseudomonadota</taxon>
        <taxon>Alphaproteobacteria</taxon>
        <taxon>Hyphomicrobiales</taxon>
        <taxon>Stappiaceae</taxon>
        <taxon>Pseudovibrio</taxon>
    </lineage>
</organism>
<keyword evidence="1" id="KW-0812">Transmembrane</keyword>